<dbReference type="EMBL" id="FR824046">
    <property type="protein sequence ID" value="CCA13932.1"/>
    <property type="molecule type" value="Genomic_DNA"/>
</dbReference>
<organism evidence="2">
    <name type="scientific">Albugo laibachii Nc14</name>
    <dbReference type="NCBI Taxonomy" id="890382"/>
    <lineage>
        <taxon>Eukaryota</taxon>
        <taxon>Sar</taxon>
        <taxon>Stramenopiles</taxon>
        <taxon>Oomycota</taxon>
        <taxon>Peronosporomycetes</taxon>
        <taxon>Albuginales</taxon>
        <taxon>Albuginaceae</taxon>
        <taxon>Albugo</taxon>
    </lineage>
</organism>
<feature type="region of interest" description="Disordered" evidence="1">
    <location>
        <begin position="1"/>
        <end position="100"/>
    </location>
</feature>
<feature type="region of interest" description="Disordered" evidence="1">
    <location>
        <begin position="122"/>
        <end position="152"/>
    </location>
</feature>
<protein>
    <submittedName>
        <fullName evidence="2">AlNc14C1G69 protein</fullName>
    </submittedName>
</protein>
<feature type="compositionally biased region" description="Polar residues" evidence="1">
    <location>
        <begin position="61"/>
        <end position="86"/>
    </location>
</feature>
<name>F0VYR8_9STRA</name>
<feature type="compositionally biased region" description="Basic residues" evidence="1">
    <location>
        <begin position="41"/>
        <end position="56"/>
    </location>
</feature>
<feature type="compositionally biased region" description="Acidic residues" evidence="1">
    <location>
        <begin position="137"/>
        <end position="152"/>
    </location>
</feature>
<proteinExistence type="predicted"/>
<dbReference type="HOGENOM" id="CLU_1411112_0_0_1"/>
<sequence length="193" mass="21227">MTLSGAITARFAASKKNNKKKSTVNEKAELPMRSLNEKTEKKKRFPRVLLTKKSKEKPKACSTSSGEDTCSSFEADSSVDANTGTDSKPKKTQRFRPALTKASLESKKVKVGDTIQVLWRRVSSSRNMTPSPSPSPDSDDESGQDSYDEEEEVTICDNNLDELLLHLLHIPPCLSVSRTPLIAHIPTACDSCI</sequence>
<feature type="compositionally biased region" description="Basic and acidic residues" evidence="1">
    <location>
        <begin position="23"/>
        <end position="40"/>
    </location>
</feature>
<reference evidence="2" key="2">
    <citation type="submission" date="2011-02" db="EMBL/GenBank/DDBJ databases">
        <authorList>
            <person name="MacLean D."/>
        </authorList>
    </citation>
    <scope>NUCLEOTIDE SEQUENCE</scope>
</reference>
<reference evidence="2" key="1">
    <citation type="journal article" date="2011" name="PLoS Biol.">
        <title>Gene gain and loss during evolution of obligate parasitism in the white rust pathogen of Arabidopsis thaliana.</title>
        <authorList>
            <person name="Kemen E."/>
            <person name="Gardiner A."/>
            <person name="Schultz-Larsen T."/>
            <person name="Kemen A.C."/>
            <person name="Balmuth A.L."/>
            <person name="Robert-Seilaniantz A."/>
            <person name="Bailey K."/>
            <person name="Holub E."/>
            <person name="Studholme D.J."/>
            <person name="Maclean D."/>
            <person name="Jones J.D."/>
        </authorList>
    </citation>
    <scope>NUCLEOTIDE SEQUENCE</scope>
</reference>
<gene>
    <name evidence="2" type="primary">AlNc14C1G69</name>
    <name evidence="2" type="ORF">ALNC14_000750</name>
</gene>
<dbReference type="AlphaFoldDB" id="F0VYR8"/>
<accession>F0VYR8</accession>
<evidence type="ECO:0000313" key="2">
    <source>
        <dbReference type="EMBL" id="CCA13932.1"/>
    </source>
</evidence>
<evidence type="ECO:0000256" key="1">
    <source>
        <dbReference type="SAM" id="MobiDB-lite"/>
    </source>
</evidence>